<dbReference type="PANTHER" id="PTHR33802">
    <property type="entry name" value="SI:CH211-161H7.5-RELATED"/>
    <property type="match status" value="1"/>
</dbReference>
<dbReference type="AlphaFoldDB" id="A0A1M6B458"/>
<proteinExistence type="predicted"/>
<name>A0A1M6B458_9BACT</name>
<dbReference type="RefSeq" id="WP_073164590.1">
    <property type="nucleotide sequence ID" value="NZ_FQZE01000002.1"/>
</dbReference>
<evidence type="ECO:0000313" key="2">
    <source>
        <dbReference type="EMBL" id="SHI43447.1"/>
    </source>
</evidence>
<feature type="transmembrane region" description="Helical" evidence="1">
    <location>
        <begin position="49"/>
        <end position="73"/>
    </location>
</feature>
<feature type="transmembrane region" description="Helical" evidence="1">
    <location>
        <begin position="143"/>
        <end position="169"/>
    </location>
</feature>
<feature type="transmembrane region" description="Helical" evidence="1">
    <location>
        <begin position="85"/>
        <end position="104"/>
    </location>
</feature>
<feature type="transmembrane region" description="Helical" evidence="1">
    <location>
        <begin position="205"/>
        <end position="222"/>
    </location>
</feature>
<evidence type="ECO:0000256" key="1">
    <source>
        <dbReference type="SAM" id="Phobius"/>
    </source>
</evidence>
<dbReference type="InterPro" id="IPR038330">
    <property type="entry name" value="TspO/MBR-related_sf"/>
</dbReference>
<feature type="transmembrane region" description="Helical" evidence="1">
    <location>
        <begin position="181"/>
        <end position="198"/>
    </location>
</feature>
<keyword evidence="1" id="KW-0472">Membrane</keyword>
<gene>
    <name evidence="2" type="ORF">SAMN05444280_10279</name>
</gene>
<evidence type="ECO:0008006" key="4">
    <source>
        <dbReference type="Google" id="ProtNLM"/>
    </source>
</evidence>
<keyword evidence="1" id="KW-1133">Transmembrane helix</keyword>
<dbReference type="Proteomes" id="UP000184050">
    <property type="component" value="Unassembled WGS sequence"/>
</dbReference>
<dbReference type="PANTHER" id="PTHR33802:SF1">
    <property type="entry name" value="XK-RELATED PROTEIN"/>
    <property type="match status" value="1"/>
</dbReference>
<reference evidence="2 3" key="1">
    <citation type="submission" date="2016-11" db="EMBL/GenBank/DDBJ databases">
        <authorList>
            <person name="Jaros S."/>
            <person name="Januszkiewicz K."/>
            <person name="Wedrychowicz H."/>
        </authorList>
    </citation>
    <scope>NUCLEOTIDE SEQUENCE [LARGE SCALE GENOMIC DNA]</scope>
    <source>
        <strain evidence="2 3">DSM 27063</strain>
    </source>
</reference>
<feature type="transmembrane region" description="Helical" evidence="1">
    <location>
        <begin position="110"/>
        <end position="131"/>
    </location>
</feature>
<sequence length="264" mass="29933">MKRISLLLVNTITLIFALIMNSLQGSQLFSGTTVGEVSAKYETLFTPAGYAFAIWGIIYLMLIAFVAYQWFAWFNRKEDREFKQAGWWFALGNMANGFWIVAWLNEQMGLSVLLILVLLLSLIMLTIRLRLEIWVASVRKIAFVWWPICIYLGWIIVATVANISVFLVSTGWQGGFISAEVWAIIMIVAATLIYLFLIKTRNMREAAVVGIWALIAIAMKQWQINQEIVIAALAASAILFIAISIHGFKNRKTSPFEKLKRGEI</sequence>
<dbReference type="EMBL" id="FQZE01000002">
    <property type="protein sequence ID" value="SHI43447.1"/>
    <property type="molecule type" value="Genomic_DNA"/>
</dbReference>
<organism evidence="2 3">
    <name type="scientific">Tangfeifania diversioriginum</name>
    <dbReference type="NCBI Taxonomy" id="1168035"/>
    <lineage>
        <taxon>Bacteria</taxon>
        <taxon>Pseudomonadati</taxon>
        <taxon>Bacteroidota</taxon>
        <taxon>Bacteroidia</taxon>
        <taxon>Marinilabiliales</taxon>
        <taxon>Prolixibacteraceae</taxon>
        <taxon>Tangfeifania</taxon>
    </lineage>
</organism>
<feature type="transmembrane region" description="Helical" evidence="1">
    <location>
        <begin position="228"/>
        <end position="248"/>
    </location>
</feature>
<keyword evidence="1" id="KW-0812">Transmembrane</keyword>
<dbReference type="Gene3D" id="1.20.1260.100">
    <property type="entry name" value="TspO/MBR protein"/>
    <property type="match status" value="1"/>
</dbReference>
<dbReference type="OrthoDB" id="5189031at2"/>
<keyword evidence="3" id="KW-1185">Reference proteome</keyword>
<protein>
    <recommendedName>
        <fullName evidence="4">TspO and MBR related proteins</fullName>
    </recommendedName>
</protein>
<evidence type="ECO:0000313" key="3">
    <source>
        <dbReference type="Proteomes" id="UP000184050"/>
    </source>
</evidence>
<dbReference type="STRING" id="1168035.SAMN05444280_10279"/>
<accession>A0A1M6B458</accession>